<evidence type="ECO:0000256" key="6">
    <source>
        <dbReference type="ARBA" id="ARBA00023136"/>
    </source>
</evidence>
<dbReference type="Pfam" id="PF02096">
    <property type="entry name" value="60KD_IMP"/>
    <property type="match status" value="1"/>
</dbReference>
<dbReference type="PANTHER" id="PTHR12428:SF65">
    <property type="entry name" value="CYTOCHROME C OXIDASE ASSEMBLY PROTEIN COX18, MITOCHONDRIAL"/>
    <property type="match status" value="1"/>
</dbReference>
<dbReference type="InterPro" id="IPR001708">
    <property type="entry name" value="YidC/ALB3/OXA1/COX18"/>
</dbReference>
<evidence type="ECO:0000313" key="15">
    <source>
        <dbReference type="EMBL" id="EOR72721.1"/>
    </source>
</evidence>
<dbReference type="PANTHER" id="PTHR12428">
    <property type="entry name" value="OXA1"/>
    <property type="match status" value="1"/>
</dbReference>
<dbReference type="GO" id="GO:0032977">
    <property type="term" value="F:membrane insertase activity"/>
    <property type="evidence" value="ECO:0007669"/>
    <property type="project" value="InterPro"/>
</dbReference>
<dbReference type="NCBIfam" id="TIGR03592">
    <property type="entry name" value="yidC_oxa1_cterm"/>
    <property type="match status" value="1"/>
</dbReference>
<evidence type="ECO:0000256" key="1">
    <source>
        <dbReference type="ARBA" id="ARBA00004141"/>
    </source>
</evidence>
<evidence type="ECO:0000256" key="4">
    <source>
        <dbReference type="ARBA" id="ARBA00022692"/>
    </source>
</evidence>
<evidence type="ECO:0000256" key="10">
    <source>
        <dbReference type="ARBA" id="ARBA00033245"/>
    </source>
</evidence>
<name>A0A9P2WSA5_THEFU</name>
<dbReference type="EMBL" id="AOSG01000003">
    <property type="protein sequence ID" value="EOR72721.1"/>
    <property type="molecule type" value="Genomic_DNA"/>
</dbReference>
<feature type="domain" description="Membrane insertase YidC/Oxa/ALB C-terminal" evidence="14">
    <location>
        <begin position="35"/>
        <end position="235"/>
    </location>
</feature>
<keyword evidence="6 13" id="KW-0472">Membrane</keyword>
<comment type="function">
    <text evidence="7">Required for the insertion and/or proper folding and/or complex formation of integral membrane proteins into the membrane. Involved in integration of membrane proteins that insert both dependently and independently of the Sec translocase complex, as well as at least some lipoproteins. Aids folding of multispanning membrane proteins.</text>
</comment>
<evidence type="ECO:0000313" key="16">
    <source>
        <dbReference type="Proteomes" id="UP000014184"/>
    </source>
</evidence>
<keyword evidence="5 13" id="KW-1133">Transmembrane helix</keyword>
<dbReference type="Proteomes" id="UP000014184">
    <property type="component" value="Unassembled WGS sequence"/>
</dbReference>
<comment type="subunit">
    <text evidence="8">Interacts with the Sec translocase complex via SecD. Specifically interacts with transmembrane segments of nascent integral membrane proteins during membrane integration.</text>
</comment>
<evidence type="ECO:0000256" key="13">
    <source>
        <dbReference type="SAM" id="Phobius"/>
    </source>
</evidence>
<dbReference type="GO" id="GO:0051205">
    <property type="term" value="P:protein insertion into membrane"/>
    <property type="evidence" value="ECO:0007669"/>
    <property type="project" value="TreeGrafter"/>
</dbReference>
<evidence type="ECO:0000256" key="11">
    <source>
        <dbReference type="ARBA" id="ARBA00033342"/>
    </source>
</evidence>
<accession>A0A9P2WSA5</accession>
<evidence type="ECO:0000256" key="2">
    <source>
        <dbReference type="ARBA" id="ARBA00010527"/>
    </source>
</evidence>
<organism evidence="15 16">
    <name type="scientific">Thermobifida fusca TM51</name>
    <dbReference type="NCBI Taxonomy" id="1169414"/>
    <lineage>
        <taxon>Bacteria</taxon>
        <taxon>Bacillati</taxon>
        <taxon>Actinomycetota</taxon>
        <taxon>Actinomycetes</taxon>
        <taxon>Streptosporangiales</taxon>
        <taxon>Nocardiopsidaceae</taxon>
        <taxon>Thermobifida</taxon>
    </lineage>
</organism>
<evidence type="ECO:0000259" key="14">
    <source>
        <dbReference type="Pfam" id="PF02096"/>
    </source>
</evidence>
<keyword evidence="4 12" id="KW-0812">Transmembrane</keyword>
<evidence type="ECO:0000256" key="12">
    <source>
        <dbReference type="RuleBase" id="RU003945"/>
    </source>
</evidence>
<feature type="transmembrane region" description="Helical" evidence="13">
    <location>
        <begin position="34"/>
        <end position="53"/>
    </location>
</feature>
<proteinExistence type="inferred from homology"/>
<feature type="transmembrane region" description="Helical" evidence="13">
    <location>
        <begin position="200"/>
        <end position="229"/>
    </location>
</feature>
<comment type="similarity">
    <text evidence="2">Belongs to the OXA1/ALB3/YidC family. Type 1 subfamily.</text>
</comment>
<protein>
    <recommendedName>
        <fullName evidence="3">Membrane protein insertase YidC</fullName>
    </recommendedName>
    <alternativeName>
        <fullName evidence="11">Foldase YidC</fullName>
    </alternativeName>
    <alternativeName>
        <fullName evidence="10">Membrane integrase YidC</fullName>
    </alternativeName>
    <alternativeName>
        <fullName evidence="9">Membrane protein YidC</fullName>
    </alternativeName>
</protein>
<evidence type="ECO:0000256" key="8">
    <source>
        <dbReference type="ARBA" id="ARBA00026028"/>
    </source>
</evidence>
<comment type="subcellular location">
    <subcellularLocation>
        <location evidence="1 12">Membrane</location>
        <topology evidence="1 12">Multi-pass membrane protein</topology>
    </subcellularLocation>
</comment>
<keyword evidence="16" id="KW-1185">Reference proteome</keyword>
<dbReference type="AlphaFoldDB" id="A0A9P2WSA5"/>
<evidence type="ECO:0000256" key="9">
    <source>
        <dbReference type="ARBA" id="ARBA00031538"/>
    </source>
</evidence>
<gene>
    <name evidence="15" type="ORF">TM51_01253</name>
</gene>
<dbReference type="GO" id="GO:0005886">
    <property type="term" value="C:plasma membrane"/>
    <property type="evidence" value="ECO:0007669"/>
    <property type="project" value="TreeGrafter"/>
</dbReference>
<dbReference type="InterPro" id="IPR028055">
    <property type="entry name" value="YidC/Oxa/ALB_C"/>
</dbReference>
<evidence type="ECO:0000256" key="7">
    <source>
        <dbReference type="ARBA" id="ARBA00025034"/>
    </source>
</evidence>
<comment type="caution">
    <text evidence="15">The sequence shown here is derived from an EMBL/GenBank/DDBJ whole genome shotgun (WGS) entry which is preliminary data.</text>
</comment>
<feature type="transmembrane region" description="Helical" evidence="13">
    <location>
        <begin position="153"/>
        <end position="172"/>
    </location>
</feature>
<reference evidence="15 16" key="1">
    <citation type="journal article" date="2013" name="Genome Announc.">
        <title>Draft Genome Sequence of the Lignocellulose Decomposer Thermobifida fusca Strain TM51.</title>
        <authorList>
            <person name="Toth A."/>
            <person name="Barna T."/>
            <person name="Nagy I."/>
            <person name="Horvath B."/>
            <person name="Nagy I."/>
            <person name="Tancsics A."/>
            <person name="Kriszt B."/>
            <person name="Baka E."/>
            <person name="Fekete C."/>
            <person name="Kukolya J."/>
        </authorList>
    </citation>
    <scope>NUCLEOTIDE SEQUENCE [LARGE SCALE GENOMIC DNA]</scope>
    <source>
        <strain evidence="15 16">TM51</strain>
    </source>
</reference>
<dbReference type="RefSeq" id="WP_011290632.1">
    <property type="nucleotide sequence ID" value="NZ_AOSG01000003.1"/>
</dbReference>
<evidence type="ECO:0000256" key="5">
    <source>
        <dbReference type="ARBA" id="ARBA00022989"/>
    </source>
</evidence>
<sequence>MFGLFSAFLAAAHALTMAVHSTLAVFLGPVSAAATIAFLTLAARVLTLPLSYLQVRGEKIRARLAPQLYALRERYGHNPERLVAKTRELYAREGASPFAGCLPALAQAPMFTLLYTLFTVPEIDGSANALLALPFAGTPLGSTLPRILASGDLGALPVFAALLAALAAVAWANRRWLTLPALSAAPAAGQPTPVPAFVTYLPFLTVVIAAFVPLASGIYLVTSTTWTVVERLTLRRLVRVD</sequence>
<evidence type="ECO:0000256" key="3">
    <source>
        <dbReference type="ARBA" id="ARBA00015325"/>
    </source>
</evidence>